<accession>A0A835XII4</accession>
<protein>
    <submittedName>
        <fullName evidence="2">Uncharacterized protein</fullName>
    </submittedName>
</protein>
<evidence type="ECO:0000256" key="1">
    <source>
        <dbReference type="SAM" id="MobiDB-lite"/>
    </source>
</evidence>
<comment type="caution">
    <text evidence="2">The sequence shown here is derived from an EMBL/GenBank/DDBJ whole genome shotgun (WGS) entry which is preliminary data.</text>
</comment>
<dbReference type="EMBL" id="JAEHOE010000177">
    <property type="protein sequence ID" value="KAG2483413.1"/>
    <property type="molecule type" value="Genomic_DNA"/>
</dbReference>
<gene>
    <name evidence="2" type="ORF">HYH03_017720</name>
</gene>
<sequence length="414" mass="40702">MYGVTDDEVLEMLFQHAGLRALEFAAALPNLQASPRYLALSPSNLAAWVGLLTALEVQSPAAVLAPCPAFLMVPLEEEEEGAAGEGAAGEGPALPRGPAGDGARGPPLGASGSGGGSAGRAGGGAEPWLDATCGGPAYAAACARFVCHLRDELGVAETEVFGLLSRRPSLAYSPPATMDAAIAYLAVVLKGAGRGHRLGTARRAGAAAAGSGSGPSTAASASTPSSTSYPGGAPPSSAAASSSYPYPGGEEAEMDAALIRFLRRAPGALALPRGALAAALARLSDVVESGGGRTAEGLERGRGPVGEAEGRGGSGVVGGGRSGGLGAALGGQGEEGQGEGEQGQQEEEEDQSPAALFRLLCAVPELLLAGAESGEGQGQGQGHGEGRRPLVDCVAAARRLAATGRAAGVEAARL</sequence>
<organism evidence="2 3">
    <name type="scientific">Edaphochlamys debaryana</name>
    <dbReference type="NCBI Taxonomy" id="47281"/>
    <lineage>
        <taxon>Eukaryota</taxon>
        <taxon>Viridiplantae</taxon>
        <taxon>Chlorophyta</taxon>
        <taxon>core chlorophytes</taxon>
        <taxon>Chlorophyceae</taxon>
        <taxon>CS clade</taxon>
        <taxon>Chlamydomonadales</taxon>
        <taxon>Chlamydomonadales incertae sedis</taxon>
        <taxon>Edaphochlamys</taxon>
    </lineage>
</organism>
<reference evidence="2" key="1">
    <citation type="journal article" date="2020" name="bioRxiv">
        <title>Comparative genomics of Chlamydomonas.</title>
        <authorList>
            <person name="Craig R.J."/>
            <person name="Hasan A.R."/>
            <person name="Ness R.W."/>
            <person name="Keightley P.D."/>
        </authorList>
    </citation>
    <scope>NUCLEOTIDE SEQUENCE</scope>
    <source>
        <strain evidence="2">CCAP 11/70</strain>
    </source>
</reference>
<feature type="region of interest" description="Disordered" evidence="1">
    <location>
        <begin position="289"/>
        <end position="352"/>
    </location>
</feature>
<feature type="region of interest" description="Disordered" evidence="1">
    <location>
        <begin position="81"/>
        <end position="123"/>
    </location>
</feature>
<feature type="compositionally biased region" description="Gly residues" evidence="1">
    <location>
        <begin position="111"/>
        <end position="123"/>
    </location>
</feature>
<evidence type="ECO:0000313" key="3">
    <source>
        <dbReference type="Proteomes" id="UP000612055"/>
    </source>
</evidence>
<keyword evidence="3" id="KW-1185">Reference proteome</keyword>
<feature type="region of interest" description="Disordered" evidence="1">
    <location>
        <begin position="206"/>
        <end position="245"/>
    </location>
</feature>
<dbReference type="OrthoDB" id="551133at2759"/>
<dbReference type="AlphaFoldDB" id="A0A835XII4"/>
<dbReference type="Proteomes" id="UP000612055">
    <property type="component" value="Unassembled WGS sequence"/>
</dbReference>
<proteinExistence type="predicted"/>
<evidence type="ECO:0000313" key="2">
    <source>
        <dbReference type="EMBL" id="KAG2483413.1"/>
    </source>
</evidence>
<feature type="compositionally biased region" description="Gly residues" evidence="1">
    <location>
        <begin position="311"/>
        <end position="341"/>
    </location>
</feature>
<name>A0A835XII4_9CHLO</name>